<feature type="region of interest" description="Disordered" evidence="1">
    <location>
        <begin position="186"/>
        <end position="297"/>
    </location>
</feature>
<organism evidence="3 4">
    <name type="scientific">Microbotryum silenes-dioicae</name>
    <dbReference type="NCBI Taxonomy" id="796604"/>
    <lineage>
        <taxon>Eukaryota</taxon>
        <taxon>Fungi</taxon>
        <taxon>Dikarya</taxon>
        <taxon>Basidiomycota</taxon>
        <taxon>Pucciniomycotina</taxon>
        <taxon>Microbotryomycetes</taxon>
        <taxon>Microbotryales</taxon>
        <taxon>Microbotryaceae</taxon>
        <taxon>Microbotryum</taxon>
    </lineage>
</organism>
<dbReference type="InterPro" id="IPR011333">
    <property type="entry name" value="SKP1/BTB/POZ_sf"/>
</dbReference>
<feature type="region of interest" description="Disordered" evidence="1">
    <location>
        <begin position="531"/>
        <end position="557"/>
    </location>
</feature>
<dbReference type="PANTHER" id="PTHR47369:SF1">
    <property type="entry name" value="BTB_POZ DOMAIN-CONTAINING PROTEIN"/>
    <property type="match status" value="1"/>
</dbReference>
<dbReference type="PROSITE" id="PS50097">
    <property type="entry name" value="BTB"/>
    <property type="match status" value="1"/>
</dbReference>
<proteinExistence type="predicted"/>
<reference evidence="3 4" key="1">
    <citation type="submission" date="2016-11" db="EMBL/GenBank/DDBJ databases">
        <authorList>
            <person name="Jaros S."/>
            <person name="Januszkiewicz K."/>
            <person name="Wedrychowicz H."/>
        </authorList>
    </citation>
    <scope>NUCLEOTIDE SEQUENCE [LARGE SCALE GENOMIC DNA]</scope>
</reference>
<gene>
    <name evidence="3" type="primary">BQ5605_C003g02242</name>
    <name evidence="3" type="ORF">BQ5605_C003G02242</name>
</gene>
<dbReference type="STRING" id="796604.A0A2X0M5F0"/>
<feature type="compositionally biased region" description="Low complexity" evidence="1">
    <location>
        <begin position="546"/>
        <end position="557"/>
    </location>
</feature>
<feature type="compositionally biased region" description="Polar residues" evidence="1">
    <location>
        <begin position="35"/>
        <end position="45"/>
    </location>
</feature>
<dbReference type="AlphaFoldDB" id="A0A2X0M5F0"/>
<feature type="region of interest" description="Disordered" evidence="1">
    <location>
        <begin position="968"/>
        <end position="1000"/>
    </location>
</feature>
<dbReference type="SUPFAM" id="SSF54695">
    <property type="entry name" value="POZ domain"/>
    <property type="match status" value="1"/>
</dbReference>
<evidence type="ECO:0000313" key="3">
    <source>
        <dbReference type="EMBL" id="SGY39592.1"/>
    </source>
</evidence>
<feature type="region of interest" description="Disordered" evidence="1">
    <location>
        <begin position="31"/>
        <end position="71"/>
    </location>
</feature>
<feature type="compositionally biased region" description="Low complexity" evidence="1">
    <location>
        <begin position="108"/>
        <end position="128"/>
    </location>
</feature>
<dbReference type="Proteomes" id="UP000249464">
    <property type="component" value="Unassembled WGS sequence"/>
</dbReference>
<feature type="region of interest" description="Disordered" evidence="1">
    <location>
        <begin position="96"/>
        <end position="128"/>
    </location>
</feature>
<evidence type="ECO:0000256" key="1">
    <source>
        <dbReference type="SAM" id="MobiDB-lite"/>
    </source>
</evidence>
<sequence length="1220" mass="131640">MASCSVIRPEEVASDKYVQFQDLDRLIGSTAMDVESSSPESATTDDLSRPQLQAQARAPSRSSFPSSGPFGTLQATPLYHLRGDAMVQAEPVRIHAQRPSGSAEMITSSSPGCKSGSPSSYSPPSSPSYRRFGSALRHAVESRAFNDLLDTSSIGQTINSPLIGVLPHTPLTRIETAQSYEGGAALSRPATAPAGGQDDTTHGVAFASSSCSEVPPQQAAGESSSRYLHDFPLPGGNSLKSRKYRNPATPSGSSSPSGSRESRGRSHSSAQASARYVPLLRPPPLRPHASASPTPSMQSLQNHMYTYGLLNGTLSDLHLVAFGHHYRLHRIVLAGQSGFFTSLLSGGFSEERQGADRGSDSEVIAVEMDRPLSRAAFEFVLARLYGGGPELVPPPWAKTSAKKPLSETWERLVLIATGRMDIDPQTSLDRDYLLDLSGGAAETDSEWSTIMAPTCQPATPTFLLSLLATATYLEIPALQSLALHWIQKTITPWTVAQYLGFALGRGLGSGSLSPELDAPCRGLESVGAPYKLDDPSLSPMTETEYSSTRSSRASSISSHLQDKETACSGDAVSMFVGPEGERIGEACACWLAKWGAETLTTEEWLAARVVEMDSKAGAIMDREDVLSLRCKIVEPFFYDEKRPACFETHPELAPPSLAIWSSIGGIDARWVRGVISSDAFFIANTISSATTKLTGDFAPEGLESDGEFQRYLFAKRVIEMRRGEKLDALNRSNRSRLGASGHGRNSKWDGLADGISERLGLLDLQQSVVDHSSFNEDQTYAMATTGDGPTTDAKCPGEGPSIGVSSSSQAAASSARIDLSSVDELEYALLFQDGIHYYHMLMARSLGYFAQTYRQLNLISDDYSMTSHVLFAPIEVVQRAHWQIEQFKSRLPLVHTPRSGQALEMAGLLSSSRVGGGVPVGRMPLPGELVTLDGLVDIGFATPVNPHLDVNMPALGLQPFYRIPIDDTSRINDRAPHPDSTPSALGLGAPSPIPPRKPSSPLSYGPDGFFGLAREQRLGTRGGPHRGVLPGLSLDLSSEWVEYPPLRLSAEFWGVTALRDNARLYSNTFFYAGSFYNLYLQRLQRKGGNQLGIYLHRQNSIEHFPTPSTPPTRLAHGPPYSEASASRSASYSTAILAPYTDQRKQVRAFFSIWVPTQLGSSMTKFSSGPDSFALSQSWGWKSTSLSSEYLGATPIEASQTEVAKAGPYSSLRVTIIMGLV</sequence>
<accession>A0A2X0M5F0</accession>
<feature type="compositionally biased region" description="Basic and acidic residues" evidence="1">
    <location>
        <begin position="968"/>
        <end position="977"/>
    </location>
</feature>
<feature type="compositionally biased region" description="Low complexity" evidence="1">
    <location>
        <begin position="49"/>
        <end position="67"/>
    </location>
</feature>
<feature type="region of interest" description="Disordered" evidence="1">
    <location>
        <begin position="1105"/>
        <end position="1125"/>
    </location>
</feature>
<protein>
    <submittedName>
        <fullName evidence="3">BQ5605_C003g02242 protein</fullName>
    </submittedName>
</protein>
<dbReference type="InterPro" id="IPR000210">
    <property type="entry name" value="BTB/POZ_dom"/>
</dbReference>
<dbReference type="EMBL" id="FQNC01000042">
    <property type="protein sequence ID" value="SGY39592.1"/>
    <property type="molecule type" value="Genomic_DNA"/>
</dbReference>
<dbReference type="PANTHER" id="PTHR47369">
    <property type="entry name" value="BTB/POZ DOMAIN-CONTAINING PROTEIN"/>
    <property type="match status" value="1"/>
</dbReference>
<feature type="region of interest" description="Disordered" evidence="1">
    <location>
        <begin position="781"/>
        <end position="807"/>
    </location>
</feature>
<evidence type="ECO:0000259" key="2">
    <source>
        <dbReference type="PROSITE" id="PS50097"/>
    </source>
</evidence>
<feature type="domain" description="BTB" evidence="2">
    <location>
        <begin position="315"/>
        <end position="393"/>
    </location>
</feature>
<dbReference type="SMART" id="SM00225">
    <property type="entry name" value="BTB"/>
    <property type="match status" value="1"/>
</dbReference>
<dbReference type="Gene3D" id="3.30.710.10">
    <property type="entry name" value="Potassium Channel Kv1.1, Chain A"/>
    <property type="match status" value="1"/>
</dbReference>
<name>A0A2X0M5F0_9BASI</name>
<keyword evidence="4" id="KW-1185">Reference proteome</keyword>
<evidence type="ECO:0000313" key="4">
    <source>
        <dbReference type="Proteomes" id="UP000249464"/>
    </source>
</evidence>